<dbReference type="InterPro" id="IPR050111">
    <property type="entry name" value="C-type_lectin/snaclec_domain"/>
</dbReference>
<keyword evidence="2" id="KW-1015">Disulfide bond</keyword>
<keyword evidence="1" id="KW-0430">Lectin</keyword>
<dbReference type="InterPro" id="IPR033989">
    <property type="entry name" value="CD209-like_CTLD"/>
</dbReference>
<dbReference type="AlphaFoldDB" id="A0A674P499"/>
<dbReference type="PANTHER" id="PTHR22803">
    <property type="entry name" value="MANNOSE, PHOSPHOLIPASE, LECTIN RECEPTOR RELATED"/>
    <property type="match status" value="1"/>
</dbReference>
<evidence type="ECO:0000313" key="7">
    <source>
        <dbReference type="Proteomes" id="UP000005226"/>
    </source>
</evidence>
<protein>
    <submittedName>
        <fullName evidence="6">C-type lectin domain family 4 member M-like</fullName>
    </submittedName>
</protein>
<evidence type="ECO:0000313" key="6">
    <source>
        <dbReference type="Ensembl" id="ENSTRUP00000080557.1"/>
    </source>
</evidence>
<evidence type="ECO:0000256" key="3">
    <source>
        <dbReference type="SAM" id="Coils"/>
    </source>
</evidence>
<dbReference type="Pfam" id="PF00059">
    <property type="entry name" value="Lectin_C"/>
    <property type="match status" value="1"/>
</dbReference>
<dbReference type="InterPro" id="IPR018378">
    <property type="entry name" value="C-type_lectin_CS"/>
</dbReference>
<reference evidence="6" key="2">
    <citation type="submission" date="2025-08" db="UniProtKB">
        <authorList>
            <consortium name="Ensembl"/>
        </authorList>
    </citation>
    <scope>IDENTIFICATION</scope>
</reference>
<dbReference type="SUPFAM" id="SSF56436">
    <property type="entry name" value="C-type lectin-like"/>
    <property type="match status" value="1"/>
</dbReference>
<feature type="coiled-coil region" evidence="3">
    <location>
        <begin position="181"/>
        <end position="345"/>
    </location>
</feature>
<dbReference type="GO" id="GO:0030246">
    <property type="term" value="F:carbohydrate binding"/>
    <property type="evidence" value="ECO:0007669"/>
    <property type="project" value="UniProtKB-KW"/>
</dbReference>
<feature type="transmembrane region" description="Helical" evidence="4">
    <location>
        <begin position="79"/>
        <end position="99"/>
    </location>
</feature>
<keyword evidence="4" id="KW-0812">Transmembrane</keyword>
<evidence type="ECO:0000259" key="5">
    <source>
        <dbReference type="PROSITE" id="PS50041"/>
    </source>
</evidence>
<evidence type="ECO:0000256" key="1">
    <source>
        <dbReference type="ARBA" id="ARBA00022734"/>
    </source>
</evidence>
<feature type="transmembrane region" description="Helical" evidence="4">
    <location>
        <begin position="12"/>
        <end position="30"/>
    </location>
</feature>
<keyword evidence="7" id="KW-1185">Reference proteome</keyword>
<dbReference type="PROSITE" id="PS00615">
    <property type="entry name" value="C_TYPE_LECTIN_1"/>
    <property type="match status" value="1"/>
</dbReference>
<dbReference type="InParanoid" id="A0A674P499"/>
<gene>
    <name evidence="6" type="primary">LOC101073695</name>
</gene>
<evidence type="ECO:0000256" key="4">
    <source>
        <dbReference type="SAM" id="Phobius"/>
    </source>
</evidence>
<keyword evidence="4" id="KW-0472">Membrane</keyword>
<dbReference type="Gene3D" id="1.20.5.1000">
    <property type="entry name" value="arf6 gtpase in complex with a specific effector, jip4"/>
    <property type="match status" value="2"/>
</dbReference>
<feature type="domain" description="C-type lectin" evidence="5">
    <location>
        <begin position="376"/>
        <end position="494"/>
    </location>
</feature>
<dbReference type="InterPro" id="IPR016186">
    <property type="entry name" value="C-type_lectin-like/link_sf"/>
</dbReference>
<name>A0A674P499_TAKRU</name>
<accession>A0A674P499</accession>
<dbReference type="Gene3D" id="3.10.100.10">
    <property type="entry name" value="Mannose-Binding Protein A, subunit A"/>
    <property type="match status" value="1"/>
</dbReference>
<dbReference type="InterPro" id="IPR016187">
    <property type="entry name" value="CTDL_fold"/>
</dbReference>
<reference evidence="6" key="3">
    <citation type="submission" date="2025-09" db="UniProtKB">
        <authorList>
            <consortium name="Ensembl"/>
        </authorList>
    </citation>
    <scope>IDENTIFICATION</scope>
</reference>
<reference evidence="6 7" key="1">
    <citation type="journal article" date="2011" name="Genome Biol. Evol.">
        <title>Integration of the genetic map and genome assembly of fugu facilitates insights into distinct features of genome evolution in teleosts and mammals.</title>
        <authorList>
            <person name="Kai W."/>
            <person name="Kikuchi K."/>
            <person name="Tohari S."/>
            <person name="Chew A.K."/>
            <person name="Tay A."/>
            <person name="Fujiwara A."/>
            <person name="Hosoya S."/>
            <person name="Suetake H."/>
            <person name="Naruse K."/>
            <person name="Brenner S."/>
            <person name="Suzuki Y."/>
            <person name="Venkatesh B."/>
        </authorList>
    </citation>
    <scope>NUCLEOTIDE SEQUENCE [LARGE SCALE GENOMIC DNA]</scope>
</reference>
<dbReference type="SMART" id="SM00034">
    <property type="entry name" value="CLECT"/>
    <property type="match status" value="1"/>
</dbReference>
<keyword evidence="4" id="KW-1133">Transmembrane helix</keyword>
<evidence type="ECO:0000256" key="2">
    <source>
        <dbReference type="ARBA" id="ARBA00023157"/>
    </source>
</evidence>
<dbReference type="OMA" id="LSFQTQM"/>
<dbReference type="CDD" id="cd03590">
    <property type="entry name" value="CLECT_DC-SIGN_like"/>
    <property type="match status" value="1"/>
</dbReference>
<organism evidence="6 7">
    <name type="scientific">Takifugu rubripes</name>
    <name type="common">Japanese pufferfish</name>
    <name type="synonym">Fugu rubripes</name>
    <dbReference type="NCBI Taxonomy" id="31033"/>
    <lineage>
        <taxon>Eukaryota</taxon>
        <taxon>Metazoa</taxon>
        <taxon>Chordata</taxon>
        <taxon>Craniata</taxon>
        <taxon>Vertebrata</taxon>
        <taxon>Euteleostomi</taxon>
        <taxon>Actinopterygii</taxon>
        <taxon>Neopterygii</taxon>
        <taxon>Teleostei</taxon>
        <taxon>Neoteleostei</taxon>
        <taxon>Acanthomorphata</taxon>
        <taxon>Eupercaria</taxon>
        <taxon>Tetraodontiformes</taxon>
        <taxon>Tetradontoidea</taxon>
        <taxon>Tetraodontidae</taxon>
        <taxon>Takifugu</taxon>
    </lineage>
</organism>
<keyword evidence="3" id="KW-0175">Coiled coil</keyword>
<dbReference type="PROSITE" id="PS50041">
    <property type="entry name" value="C_TYPE_LECTIN_2"/>
    <property type="match status" value="1"/>
</dbReference>
<dbReference type="GeneTree" id="ENSGT01020000230338"/>
<sequence length="495" mass="56957">MEAVKASAYLQLFACVFIHIFLCFNSHFAADEGDLKMSVAYNGSTVAAMDMDSKIGYKQFFSEGSKFQYSVYALRNNPFRLAAACFGLLCVLLLAVVIGQSVHHNKVERDHQSNLSSTIKEKENLQERLSTVQKQQKDLQTTNSNLQQTNNFLSKKLGQTMTNNNLLIAENAKLQTSESELKTSNTALTKQTEELKVANEELDKSNTNLVTAKNYIQTQYDLMLKRRNELQESYATVSQERNNLQNQFNNVTRAKELLQLDYDTLVKDVEHLQDRYNFSNNEKEMLESSHQNLTMSKETLQASYNSLTKATDKLRAALESLTREKIELEENYKNVSSERDRLRVVAHNLTVERDQLLADNDRLSTDKKCPTGWKKFQGSCYYISAGKKKWKDSRDYCKMKKADLAIIKTQEEMRFLNNLFSSNKEVWIGLTDGGLEGQWKWVDGTPLTTTFWGDNQPNSYDGRNQDCVEFWHLASRDGSWNDEHCNVENNWMCEM</sequence>
<dbReference type="InterPro" id="IPR001304">
    <property type="entry name" value="C-type_lectin-like"/>
</dbReference>
<dbReference type="Ensembl" id="ENSTRUT00000077472.1">
    <property type="protein sequence ID" value="ENSTRUP00000080557.1"/>
    <property type="gene ID" value="ENSTRUG00000024277.2"/>
</dbReference>
<dbReference type="Proteomes" id="UP000005226">
    <property type="component" value="Chromosome 17"/>
</dbReference>
<feature type="coiled-coil region" evidence="3">
    <location>
        <begin position="108"/>
        <end position="149"/>
    </location>
</feature>
<proteinExistence type="predicted"/>